<feature type="chain" id="PRO_5040765422" evidence="1">
    <location>
        <begin position="20"/>
        <end position="58"/>
    </location>
</feature>
<dbReference type="EMBL" id="CYRY02002314">
    <property type="protein sequence ID" value="VCW66995.1"/>
    <property type="molecule type" value="Genomic_DNA"/>
</dbReference>
<gene>
    <name evidence="2" type="ORF">BN2614_LOCUS4</name>
</gene>
<organism evidence="2 3">
    <name type="scientific">Gulo gulo</name>
    <name type="common">Wolverine</name>
    <name type="synonym">Gluton</name>
    <dbReference type="NCBI Taxonomy" id="48420"/>
    <lineage>
        <taxon>Eukaryota</taxon>
        <taxon>Metazoa</taxon>
        <taxon>Chordata</taxon>
        <taxon>Craniata</taxon>
        <taxon>Vertebrata</taxon>
        <taxon>Euteleostomi</taxon>
        <taxon>Mammalia</taxon>
        <taxon>Eutheria</taxon>
        <taxon>Laurasiatheria</taxon>
        <taxon>Carnivora</taxon>
        <taxon>Caniformia</taxon>
        <taxon>Musteloidea</taxon>
        <taxon>Mustelidae</taxon>
        <taxon>Guloninae</taxon>
        <taxon>Gulo</taxon>
    </lineage>
</organism>
<feature type="signal peptide" evidence="1">
    <location>
        <begin position="1"/>
        <end position="19"/>
    </location>
</feature>
<evidence type="ECO:0000313" key="3">
    <source>
        <dbReference type="Proteomes" id="UP000269945"/>
    </source>
</evidence>
<comment type="caution">
    <text evidence="2">The sequence shown here is derived from an EMBL/GenBank/DDBJ whole genome shotgun (WGS) entry which is preliminary data.</text>
</comment>
<evidence type="ECO:0000313" key="2">
    <source>
        <dbReference type="EMBL" id="VCW66995.1"/>
    </source>
</evidence>
<dbReference type="AlphaFoldDB" id="A0A9X9PUF5"/>
<keyword evidence="3" id="KW-1185">Reference proteome</keyword>
<reference evidence="2 3" key="1">
    <citation type="submission" date="2018-10" db="EMBL/GenBank/DDBJ databases">
        <authorList>
            <person name="Ekblom R."/>
            <person name="Jareborg N."/>
        </authorList>
    </citation>
    <scope>NUCLEOTIDE SEQUENCE [LARGE SCALE GENOMIC DNA]</scope>
    <source>
        <tissue evidence="2">Muscle</tissue>
    </source>
</reference>
<evidence type="ECO:0000256" key="1">
    <source>
        <dbReference type="SAM" id="SignalP"/>
    </source>
</evidence>
<name>A0A9X9PUF5_GULGU</name>
<proteinExistence type="predicted"/>
<sequence length="58" mass="6597">MKRINTLLLILANLEALHGKSEVTGILEESHLAIRKFQRDVVTARHTLGQKRGVKTYQ</sequence>
<dbReference type="Proteomes" id="UP000269945">
    <property type="component" value="Unassembled WGS sequence"/>
</dbReference>
<protein>
    <submittedName>
        <fullName evidence="2">Uncharacterized protein</fullName>
    </submittedName>
</protein>
<keyword evidence="1" id="KW-0732">Signal</keyword>
<accession>A0A9X9PUF5</accession>